<dbReference type="Pfam" id="PF10609">
    <property type="entry name" value="ParA"/>
    <property type="match status" value="1"/>
</dbReference>
<dbReference type="GO" id="GO:0046872">
    <property type="term" value="F:metal ion binding"/>
    <property type="evidence" value="ECO:0007669"/>
    <property type="project" value="UniProtKB-KW"/>
</dbReference>
<dbReference type="STRING" id="1805483.A0A177EI14"/>
<dbReference type="PANTHER" id="PTHR23264">
    <property type="entry name" value="NUCLEOTIDE-BINDING PROTEIN NBP35 YEAST -RELATED"/>
    <property type="match status" value="1"/>
</dbReference>
<dbReference type="Proteomes" id="UP000185944">
    <property type="component" value="Unassembled WGS sequence"/>
</dbReference>
<gene>
    <name evidence="6" type="ORF">NEDG_00099</name>
</gene>
<dbReference type="Gene3D" id="3.40.50.300">
    <property type="entry name" value="P-loop containing nucleotide triphosphate hydrolases"/>
    <property type="match status" value="1"/>
</dbReference>
<keyword evidence="5" id="KW-0411">Iron-sulfur</keyword>
<organism evidence="6 7">
    <name type="scientific">Nematocida displodere</name>
    <dbReference type="NCBI Taxonomy" id="1805483"/>
    <lineage>
        <taxon>Eukaryota</taxon>
        <taxon>Fungi</taxon>
        <taxon>Fungi incertae sedis</taxon>
        <taxon>Microsporidia</taxon>
        <taxon>Nematocida</taxon>
    </lineage>
</organism>
<name>A0A177EI14_9MICR</name>
<evidence type="ECO:0000256" key="4">
    <source>
        <dbReference type="ARBA" id="ARBA00023004"/>
    </source>
</evidence>
<dbReference type="VEuPathDB" id="MicrosporidiaDB:NEDG_00099"/>
<dbReference type="GO" id="GO:0005829">
    <property type="term" value="C:cytosol"/>
    <property type="evidence" value="ECO:0007669"/>
    <property type="project" value="TreeGrafter"/>
</dbReference>
<evidence type="ECO:0000256" key="3">
    <source>
        <dbReference type="ARBA" id="ARBA00022840"/>
    </source>
</evidence>
<keyword evidence="2" id="KW-0547">Nucleotide-binding</keyword>
<dbReference type="GO" id="GO:0016226">
    <property type="term" value="P:iron-sulfur cluster assembly"/>
    <property type="evidence" value="ECO:0007669"/>
    <property type="project" value="InterPro"/>
</dbReference>
<dbReference type="GO" id="GO:0140663">
    <property type="term" value="F:ATP-dependent FeS chaperone activity"/>
    <property type="evidence" value="ECO:0007669"/>
    <property type="project" value="InterPro"/>
</dbReference>
<sequence>MAQCLTGCEGCPSRSTCSSRDTLLPLVAEISERFSGKTLFAVMSGKGGVGKSTIAASLAVALSKKQPTCLVDCDIAGPSIGRITNTAPSIVAGGEAIPSVVGALSVITPSESLSEGEHTPGAAILKYLLSIPTEPFECLVFDTPPGTSDVHITLGKYLSSLQVVLVTTPHPLSLADAIREVDFCQKARLRVVGVLENMASFACRSCARVSSLFPRAKVQEGFEALGVAYLGSLPLRVQVAKDADNGKVSLDLPEEVLQRICSGC</sequence>
<evidence type="ECO:0008006" key="8">
    <source>
        <dbReference type="Google" id="ProtNLM"/>
    </source>
</evidence>
<evidence type="ECO:0000256" key="1">
    <source>
        <dbReference type="ARBA" id="ARBA00022723"/>
    </source>
</evidence>
<keyword evidence="7" id="KW-1185">Reference proteome</keyword>
<dbReference type="RefSeq" id="XP_067545225.1">
    <property type="nucleotide sequence ID" value="XM_067687517.1"/>
</dbReference>
<keyword evidence="1" id="KW-0479">Metal-binding</keyword>
<keyword evidence="4" id="KW-0408">Iron</keyword>
<comment type="caution">
    <text evidence="6">The sequence shown here is derived from an EMBL/GenBank/DDBJ whole genome shotgun (WGS) entry which is preliminary data.</text>
</comment>
<evidence type="ECO:0000313" key="6">
    <source>
        <dbReference type="EMBL" id="OAG31624.1"/>
    </source>
</evidence>
<dbReference type="PANTHER" id="PTHR23264:SF19">
    <property type="entry name" value="CYTOSOLIC FE-S CLUSTER ASSEMBLY FACTOR NUBP2"/>
    <property type="match status" value="1"/>
</dbReference>
<dbReference type="SUPFAM" id="SSF52540">
    <property type="entry name" value="P-loop containing nucleoside triphosphate hydrolases"/>
    <property type="match status" value="1"/>
</dbReference>
<evidence type="ECO:0000313" key="7">
    <source>
        <dbReference type="Proteomes" id="UP000185944"/>
    </source>
</evidence>
<accession>A0A177EI14</accession>
<reference evidence="6 7" key="1">
    <citation type="submission" date="2016-02" db="EMBL/GenBank/DDBJ databases">
        <title>Discovery of a natural microsporidian pathogen with a broad tissue tropism in Caenorhabditis elegans.</title>
        <authorList>
            <person name="Luallen R.J."/>
            <person name="Reinke A.W."/>
            <person name="Tong L."/>
            <person name="Botts M.R."/>
            <person name="Felix M.-A."/>
            <person name="Troemel E.R."/>
        </authorList>
    </citation>
    <scope>NUCLEOTIDE SEQUENCE [LARGE SCALE GENOMIC DNA]</scope>
    <source>
        <strain evidence="6 7">JUm2807</strain>
    </source>
</reference>
<protein>
    <recommendedName>
        <fullName evidence="8">ATP-binding protein involved in chromosome partitioning</fullName>
    </recommendedName>
</protein>
<dbReference type="GO" id="GO:0005524">
    <property type="term" value="F:ATP binding"/>
    <property type="evidence" value="ECO:0007669"/>
    <property type="project" value="UniProtKB-KW"/>
</dbReference>
<dbReference type="InterPro" id="IPR019591">
    <property type="entry name" value="Mrp/NBP35_ATP-bd"/>
</dbReference>
<dbReference type="OrthoDB" id="1741334at2759"/>
<evidence type="ECO:0000256" key="2">
    <source>
        <dbReference type="ARBA" id="ARBA00022741"/>
    </source>
</evidence>
<dbReference type="GO" id="GO:0051536">
    <property type="term" value="F:iron-sulfur cluster binding"/>
    <property type="evidence" value="ECO:0007669"/>
    <property type="project" value="UniProtKB-KW"/>
</dbReference>
<proteinExistence type="predicted"/>
<dbReference type="InterPro" id="IPR033756">
    <property type="entry name" value="YlxH/NBP35"/>
</dbReference>
<dbReference type="AlphaFoldDB" id="A0A177EI14"/>
<keyword evidence="3" id="KW-0067">ATP-binding</keyword>
<dbReference type="InterPro" id="IPR027417">
    <property type="entry name" value="P-loop_NTPase"/>
</dbReference>
<evidence type="ECO:0000256" key="5">
    <source>
        <dbReference type="ARBA" id="ARBA00023014"/>
    </source>
</evidence>
<dbReference type="EMBL" id="LTDL01000014">
    <property type="protein sequence ID" value="OAG31624.1"/>
    <property type="molecule type" value="Genomic_DNA"/>
</dbReference>
<dbReference type="GeneID" id="93646449"/>